<dbReference type="AlphaFoldDB" id="A0A1Q9EQQ6"/>
<dbReference type="OrthoDB" id="411871at2759"/>
<dbReference type="EMBL" id="LSRX01000091">
    <property type="protein sequence ID" value="OLQ09764.1"/>
    <property type="molecule type" value="Genomic_DNA"/>
</dbReference>
<comment type="caution">
    <text evidence="1">The sequence shown here is derived from an EMBL/GenBank/DDBJ whole genome shotgun (WGS) entry which is preliminary data.</text>
</comment>
<gene>
    <name evidence="1" type="ORF">AK812_SmicGene6626</name>
</gene>
<protein>
    <submittedName>
        <fullName evidence="1">Uncharacterized protein</fullName>
    </submittedName>
</protein>
<dbReference type="Proteomes" id="UP000186817">
    <property type="component" value="Unassembled WGS sequence"/>
</dbReference>
<name>A0A1Q9EQQ6_SYMMI</name>
<sequence>MDRYSKLAGAEFNFGPAKTAILACCDSPPATLEHLACDSYKLLGVLLDKQLSFDSRSKQLLKIGAALFEELTVVAQQSGLPPPVQAAAVVERIEPVILYAAELLALTPSILPKLDALQCRWASEIVAGKAGVSLRGPLAVALVGWQLRLSSIVLFKIFIYVAKLRLLPKDHPTVEMLSIASSLVAGTWWHAVQELKTLVCEEGSFPDITATEFCADAALSVAQSDPAARKALLKQYKCQVLMPLLLARDEHAFDKSAEKQLYGFGICYKDLGDSSRRRGWSELLKHLHYGEWALAKVEEVIEVACEKVRFG</sequence>
<evidence type="ECO:0000313" key="1">
    <source>
        <dbReference type="EMBL" id="OLQ09764.1"/>
    </source>
</evidence>
<accession>A0A1Q9EQQ6</accession>
<proteinExistence type="predicted"/>
<evidence type="ECO:0000313" key="2">
    <source>
        <dbReference type="Proteomes" id="UP000186817"/>
    </source>
</evidence>
<keyword evidence="2" id="KW-1185">Reference proteome</keyword>
<organism evidence="1 2">
    <name type="scientific">Symbiodinium microadriaticum</name>
    <name type="common">Dinoflagellate</name>
    <name type="synonym">Zooxanthella microadriatica</name>
    <dbReference type="NCBI Taxonomy" id="2951"/>
    <lineage>
        <taxon>Eukaryota</taxon>
        <taxon>Sar</taxon>
        <taxon>Alveolata</taxon>
        <taxon>Dinophyceae</taxon>
        <taxon>Suessiales</taxon>
        <taxon>Symbiodiniaceae</taxon>
        <taxon>Symbiodinium</taxon>
    </lineage>
</organism>
<reference evidence="1 2" key="1">
    <citation type="submission" date="2016-02" db="EMBL/GenBank/DDBJ databases">
        <title>Genome analysis of coral dinoflagellate symbionts highlights evolutionary adaptations to a symbiotic lifestyle.</title>
        <authorList>
            <person name="Aranda M."/>
            <person name="Li Y."/>
            <person name="Liew Y.J."/>
            <person name="Baumgarten S."/>
            <person name="Simakov O."/>
            <person name="Wilson M."/>
            <person name="Piel J."/>
            <person name="Ashoor H."/>
            <person name="Bougouffa S."/>
            <person name="Bajic V.B."/>
            <person name="Ryu T."/>
            <person name="Ravasi T."/>
            <person name="Bayer T."/>
            <person name="Micklem G."/>
            <person name="Kim H."/>
            <person name="Bhak J."/>
            <person name="Lajeunesse T.C."/>
            <person name="Voolstra C.R."/>
        </authorList>
    </citation>
    <scope>NUCLEOTIDE SEQUENCE [LARGE SCALE GENOMIC DNA]</scope>
    <source>
        <strain evidence="1 2">CCMP2467</strain>
    </source>
</reference>